<reference evidence="1" key="1">
    <citation type="submission" date="2014-11" db="EMBL/GenBank/DDBJ databases">
        <authorList>
            <person name="Amaro Gonzalez C."/>
        </authorList>
    </citation>
    <scope>NUCLEOTIDE SEQUENCE</scope>
</reference>
<sequence length="30" mass="3442">MSAVYILNCGNIRLFCFWNCAFIATHTMSN</sequence>
<accession>A0A0E9QVQ8</accession>
<dbReference type="AlphaFoldDB" id="A0A0E9QVQ8"/>
<organism evidence="1">
    <name type="scientific">Anguilla anguilla</name>
    <name type="common">European freshwater eel</name>
    <name type="synonym">Muraena anguilla</name>
    <dbReference type="NCBI Taxonomy" id="7936"/>
    <lineage>
        <taxon>Eukaryota</taxon>
        <taxon>Metazoa</taxon>
        <taxon>Chordata</taxon>
        <taxon>Craniata</taxon>
        <taxon>Vertebrata</taxon>
        <taxon>Euteleostomi</taxon>
        <taxon>Actinopterygii</taxon>
        <taxon>Neopterygii</taxon>
        <taxon>Teleostei</taxon>
        <taxon>Anguilliformes</taxon>
        <taxon>Anguillidae</taxon>
        <taxon>Anguilla</taxon>
    </lineage>
</organism>
<dbReference type="EMBL" id="GBXM01087668">
    <property type="protein sequence ID" value="JAH20909.1"/>
    <property type="molecule type" value="Transcribed_RNA"/>
</dbReference>
<evidence type="ECO:0000313" key="1">
    <source>
        <dbReference type="EMBL" id="JAH20909.1"/>
    </source>
</evidence>
<name>A0A0E9QVQ8_ANGAN</name>
<protein>
    <submittedName>
        <fullName evidence="1">Uncharacterized protein</fullName>
    </submittedName>
</protein>
<proteinExistence type="predicted"/>
<reference evidence="1" key="2">
    <citation type="journal article" date="2015" name="Fish Shellfish Immunol.">
        <title>Early steps in the European eel (Anguilla anguilla)-Vibrio vulnificus interaction in the gills: Role of the RtxA13 toxin.</title>
        <authorList>
            <person name="Callol A."/>
            <person name="Pajuelo D."/>
            <person name="Ebbesson L."/>
            <person name="Teles M."/>
            <person name="MacKenzie S."/>
            <person name="Amaro C."/>
        </authorList>
    </citation>
    <scope>NUCLEOTIDE SEQUENCE</scope>
</reference>